<accession>A0ABU2MKZ7</accession>
<organism evidence="11 12">
    <name type="scientific">Streptomyces litchfieldiae</name>
    <dbReference type="NCBI Taxonomy" id="3075543"/>
    <lineage>
        <taxon>Bacteria</taxon>
        <taxon>Bacillati</taxon>
        <taxon>Actinomycetota</taxon>
        <taxon>Actinomycetes</taxon>
        <taxon>Kitasatosporales</taxon>
        <taxon>Streptomycetaceae</taxon>
        <taxon>Streptomyces</taxon>
    </lineage>
</organism>
<evidence type="ECO:0000256" key="8">
    <source>
        <dbReference type="ARBA" id="ARBA00035585"/>
    </source>
</evidence>
<evidence type="ECO:0000256" key="10">
    <source>
        <dbReference type="HAMAP-Rule" id="MF_00454"/>
    </source>
</evidence>
<keyword evidence="6 10" id="KW-0407">Ion channel</keyword>
<proteinExistence type="inferred from homology"/>
<evidence type="ECO:0000256" key="4">
    <source>
        <dbReference type="ARBA" id="ARBA00022989"/>
    </source>
</evidence>
<evidence type="ECO:0000256" key="6">
    <source>
        <dbReference type="ARBA" id="ARBA00023303"/>
    </source>
</evidence>
<comment type="catalytic activity">
    <reaction evidence="8">
        <text>fluoride(in) = fluoride(out)</text>
        <dbReference type="Rhea" id="RHEA:76159"/>
        <dbReference type="ChEBI" id="CHEBI:17051"/>
    </reaction>
    <physiologicalReaction direction="left-to-right" evidence="8">
        <dbReference type="Rhea" id="RHEA:76160"/>
    </physiologicalReaction>
</comment>
<name>A0ABU2MKZ7_9ACTN</name>
<evidence type="ECO:0000256" key="2">
    <source>
        <dbReference type="ARBA" id="ARBA00022475"/>
    </source>
</evidence>
<dbReference type="PANTHER" id="PTHR28259:SF1">
    <property type="entry name" value="FLUORIDE EXPORT PROTEIN 1-RELATED"/>
    <property type="match status" value="1"/>
</dbReference>
<dbReference type="EMBL" id="JAVREL010000002">
    <property type="protein sequence ID" value="MDT0341804.1"/>
    <property type="molecule type" value="Genomic_DNA"/>
</dbReference>
<keyword evidence="10" id="KW-0915">Sodium</keyword>
<feature type="binding site" evidence="10">
    <location>
        <position position="67"/>
    </location>
    <ligand>
        <name>Na(+)</name>
        <dbReference type="ChEBI" id="CHEBI:29101"/>
        <note>structural</note>
    </ligand>
</feature>
<keyword evidence="3 10" id="KW-0812">Transmembrane</keyword>
<feature type="transmembrane region" description="Helical" evidence="10">
    <location>
        <begin position="6"/>
        <end position="24"/>
    </location>
</feature>
<evidence type="ECO:0000256" key="7">
    <source>
        <dbReference type="ARBA" id="ARBA00035120"/>
    </source>
</evidence>
<keyword evidence="12" id="KW-1185">Reference proteome</keyword>
<reference evidence="12" key="1">
    <citation type="submission" date="2023-07" db="EMBL/GenBank/DDBJ databases">
        <title>30 novel species of actinomycetes from the DSMZ collection.</title>
        <authorList>
            <person name="Nouioui I."/>
        </authorList>
    </citation>
    <scope>NUCLEOTIDE SEQUENCE [LARGE SCALE GENOMIC DNA]</scope>
    <source>
        <strain evidence="12">DSM 44938</strain>
    </source>
</reference>
<dbReference type="InterPro" id="IPR003691">
    <property type="entry name" value="FluC"/>
</dbReference>
<dbReference type="HAMAP" id="MF_00454">
    <property type="entry name" value="FluC"/>
    <property type="match status" value="1"/>
</dbReference>
<evidence type="ECO:0000256" key="5">
    <source>
        <dbReference type="ARBA" id="ARBA00023136"/>
    </source>
</evidence>
<keyword evidence="5 10" id="KW-0472">Membrane</keyword>
<feature type="transmembrane region" description="Helical" evidence="10">
    <location>
        <begin position="31"/>
        <end position="54"/>
    </location>
</feature>
<feature type="transmembrane region" description="Helical" evidence="10">
    <location>
        <begin position="92"/>
        <end position="117"/>
    </location>
</feature>
<keyword evidence="10" id="KW-0479">Metal-binding</keyword>
<gene>
    <name evidence="10" type="primary">fluC</name>
    <name evidence="10" type="synonym">crcB</name>
    <name evidence="11" type="ORF">RM590_03990</name>
</gene>
<keyword evidence="10" id="KW-0813">Transport</keyword>
<dbReference type="RefSeq" id="WP_311702949.1">
    <property type="nucleotide sequence ID" value="NZ_JAVREL010000002.1"/>
</dbReference>
<feature type="binding site" evidence="10">
    <location>
        <position position="70"/>
    </location>
    <ligand>
        <name>Na(+)</name>
        <dbReference type="ChEBI" id="CHEBI:29101"/>
        <note>structural</note>
    </ligand>
</feature>
<evidence type="ECO:0000256" key="9">
    <source>
        <dbReference type="ARBA" id="ARBA00049940"/>
    </source>
</evidence>
<dbReference type="Pfam" id="PF02537">
    <property type="entry name" value="CRCB"/>
    <property type="match status" value="1"/>
</dbReference>
<evidence type="ECO:0000313" key="11">
    <source>
        <dbReference type="EMBL" id="MDT0341804.1"/>
    </source>
</evidence>
<comment type="activity regulation">
    <text evidence="10">Na(+) is not transported, but it plays an essential structural role and its presence is essential for fluoride channel function.</text>
</comment>
<evidence type="ECO:0000256" key="3">
    <source>
        <dbReference type="ARBA" id="ARBA00022692"/>
    </source>
</evidence>
<keyword evidence="4 10" id="KW-1133">Transmembrane helix</keyword>
<evidence type="ECO:0000313" key="12">
    <source>
        <dbReference type="Proteomes" id="UP001183246"/>
    </source>
</evidence>
<comment type="function">
    <text evidence="9 10">Fluoride-specific ion channel. Important for reducing fluoride concentration in the cell, thus reducing its toxicity.</text>
</comment>
<comment type="caution">
    <text evidence="11">The sequence shown here is derived from an EMBL/GenBank/DDBJ whole genome shotgun (WGS) entry which is preliminary data.</text>
</comment>
<dbReference type="Proteomes" id="UP001183246">
    <property type="component" value="Unassembled WGS sequence"/>
</dbReference>
<sequence>MTWLLVIAGGMVGAPLRFVLDHAVRDRSRSAFPWGTFTVNVTGCLLIGLFTGVAAELRPLLASGLCGALTTYSTFSWETLKLAEGGARLTAFVNVGASVLAGLGATCAGVAIAEAWWA</sequence>
<comment type="subcellular location">
    <subcellularLocation>
        <location evidence="1 10">Cell membrane</location>
        <topology evidence="1 10">Multi-pass membrane protein</topology>
    </subcellularLocation>
</comment>
<protein>
    <recommendedName>
        <fullName evidence="10">Fluoride-specific ion channel FluC</fullName>
    </recommendedName>
</protein>
<dbReference type="PANTHER" id="PTHR28259">
    <property type="entry name" value="FLUORIDE EXPORT PROTEIN 1-RELATED"/>
    <property type="match status" value="1"/>
</dbReference>
<comment type="similarity">
    <text evidence="7 10">Belongs to the fluoride channel Fluc/FEX (TC 1.A.43) family.</text>
</comment>
<keyword evidence="2 10" id="KW-1003">Cell membrane</keyword>
<keyword evidence="10" id="KW-0406">Ion transport</keyword>
<evidence type="ECO:0000256" key="1">
    <source>
        <dbReference type="ARBA" id="ARBA00004651"/>
    </source>
</evidence>